<accession>A0A8B8F7J1</accession>
<dbReference type="GeneID" id="112680805"/>
<feature type="region of interest" description="Disordered" evidence="1">
    <location>
        <begin position="88"/>
        <end position="118"/>
    </location>
</feature>
<feature type="compositionally biased region" description="Basic and acidic residues" evidence="1">
    <location>
        <begin position="88"/>
        <end position="102"/>
    </location>
</feature>
<evidence type="ECO:0000313" key="3">
    <source>
        <dbReference type="RefSeq" id="XP_025406789.1"/>
    </source>
</evidence>
<evidence type="ECO:0000256" key="1">
    <source>
        <dbReference type="SAM" id="MobiDB-lite"/>
    </source>
</evidence>
<dbReference type="CTD" id="6170"/>
<organism evidence="2 3">
    <name type="scientific">Sipha flava</name>
    <name type="common">yellow sugarcane aphid</name>
    <dbReference type="NCBI Taxonomy" id="143950"/>
    <lineage>
        <taxon>Eukaryota</taxon>
        <taxon>Metazoa</taxon>
        <taxon>Ecdysozoa</taxon>
        <taxon>Arthropoda</taxon>
        <taxon>Hexapoda</taxon>
        <taxon>Insecta</taxon>
        <taxon>Pterygota</taxon>
        <taxon>Neoptera</taxon>
        <taxon>Paraneoptera</taxon>
        <taxon>Hemiptera</taxon>
        <taxon>Sternorrhyncha</taxon>
        <taxon>Aphidomorpha</taxon>
        <taxon>Aphidoidea</taxon>
        <taxon>Aphididae</taxon>
        <taxon>Sipha</taxon>
    </lineage>
</organism>
<dbReference type="AlphaFoldDB" id="A0A8B8F7J1"/>
<dbReference type="Proteomes" id="UP000694846">
    <property type="component" value="Unplaced"/>
</dbReference>
<protein>
    <submittedName>
        <fullName evidence="3">Uncharacterized protein LOC112680805 isoform X1</fullName>
    </submittedName>
</protein>
<sequence>MCLIGRYTFTTFPRKHERGDDVRCCQLHAQVFTHAVHRRYCRLRRCRNITCNITYSIFVFHITSGESKGNLDSTFPTSLRHHVVEKDVQDQAEACQKDETESSHSPVDQDENGQHHQI</sequence>
<reference evidence="3" key="1">
    <citation type="submission" date="2025-08" db="UniProtKB">
        <authorList>
            <consortium name="RefSeq"/>
        </authorList>
    </citation>
    <scope>IDENTIFICATION</scope>
    <source>
        <tissue evidence="3">Whole body</tissue>
    </source>
</reference>
<evidence type="ECO:0000313" key="2">
    <source>
        <dbReference type="Proteomes" id="UP000694846"/>
    </source>
</evidence>
<gene>
    <name evidence="3" type="primary">LOC112680805</name>
</gene>
<keyword evidence="2" id="KW-1185">Reference proteome</keyword>
<name>A0A8B8F7J1_9HEMI</name>
<dbReference type="RefSeq" id="XP_025406789.1">
    <property type="nucleotide sequence ID" value="XM_025551004.1"/>
</dbReference>
<proteinExistence type="predicted"/>